<evidence type="ECO:0000313" key="13">
    <source>
        <dbReference type="EMBL" id="KAK9288708.1"/>
    </source>
</evidence>
<keyword evidence="10" id="KW-0539">Nucleus</keyword>
<dbReference type="Proteomes" id="UP001415857">
    <property type="component" value="Unassembled WGS sequence"/>
</dbReference>
<evidence type="ECO:0000256" key="11">
    <source>
        <dbReference type="ARBA" id="ARBA00023271"/>
    </source>
</evidence>
<dbReference type="Gene3D" id="1.20.58.1080">
    <property type="match status" value="1"/>
</dbReference>
<dbReference type="InterPro" id="IPR055206">
    <property type="entry name" value="DEXQc_SUV3"/>
</dbReference>
<keyword evidence="8" id="KW-0347">Helicase</keyword>
<keyword evidence="11" id="KW-1135">Mitochondrion nucleoid</keyword>
<dbReference type="SMART" id="SM00490">
    <property type="entry name" value="HELICc"/>
    <property type="match status" value="1"/>
</dbReference>
<dbReference type="Gene3D" id="1.20.272.40">
    <property type="match status" value="1"/>
</dbReference>
<evidence type="ECO:0000256" key="1">
    <source>
        <dbReference type="ARBA" id="ARBA00001936"/>
    </source>
</evidence>
<evidence type="ECO:0000256" key="9">
    <source>
        <dbReference type="ARBA" id="ARBA00022840"/>
    </source>
</evidence>
<dbReference type="GO" id="GO:0042645">
    <property type="term" value="C:mitochondrial nucleoid"/>
    <property type="evidence" value="ECO:0007669"/>
    <property type="project" value="UniProtKB-SubCell"/>
</dbReference>
<dbReference type="PROSITE" id="PS51194">
    <property type="entry name" value="HELICASE_CTER"/>
    <property type="match status" value="1"/>
</dbReference>
<accession>A0AAP0S0I5</accession>
<evidence type="ECO:0000256" key="6">
    <source>
        <dbReference type="ARBA" id="ARBA00022741"/>
    </source>
</evidence>
<dbReference type="FunFam" id="3.40.50.300:FF:001109">
    <property type="entry name" value="ATP-dependent RNA helicase suv3, mitochondrial"/>
    <property type="match status" value="1"/>
</dbReference>
<dbReference type="PANTHER" id="PTHR12131">
    <property type="entry name" value="ATP-DEPENDENT RNA AND DNA HELICASE"/>
    <property type="match status" value="1"/>
</dbReference>
<reference evidence="13 14" key="1">
    <citation type="journal article" date="2024" name="Plant J.">
        <title>Genome sequences and population genomics reveal climatic adaptation and genomic divergence between two closely related sweetgum species.</title>
        <authorList>
            <person name="Xu W.Q."/>
            <person name="Ren C.Q."/>
            <person name="Zhang X.Y."/>
            <person name="Comes H.P."/>
            <person name="Liu X.H."/>
            <person name="Li Y.G."/>
            <person name="Kettle C.J."/>
            <person name="Jalonen R."/>
            <person name="Gaisberger H."/>
            <person name="Ma Y.Z."/>
            <person name="Qiu Y.X."/>
        </authorList>
    </citation>
    <scope>NUCLEOTIDE SEQUENCE [LARGE SCALE GENOMIC DNA]</scope>
    <source>
        <strain evidence="13">Hangzhou</strain>
    </source>
</reference>
<dbReference type="GO" id="GO:0005524">
    <property type="term" value="F:ATP binding"/>
    <property type="evidence" value="ECO:0007669"/>
    <property type="project" value="UniProtKB-KW"/>
</dbReference>
<evidence type="ECO:0000256" key="7">
    <source>
        <dbReference type="ARBA" id="ARBA00022801"/>
    </source>
</evidence>
<evidence type="ECO:0000313" key="14">
    <source>
        <dbReference type="Proteomes" id="UP001415857"/>
    </source>
</evidence>
<organism evidence="13 14">
    <name type="scientific">Liquidambar formosana</name>
    <name type="common">Formosan gum</name>
    <dbReference type="NCBI Taxonomy" id="63359"/>
    <lineage>
        <taxon>Eukaryota</taxon>
        <taxon>Viridiplantae</taxon>
        <taxon>Streptophyta</taxon>
        <taxon>Embryophyta</taxon>
        <taxon>Tracheophyta</taxon>
        <taxon>Spermatophyta</taxon>
        <taxon>Magnoliopsida</taxon>
        <taxon>eudicotyledons</taxon>
        <taxon>Gunneridae</taxon>
        <taxon>Pentapetalae</taxon>
        <taxon>Saxifragales</taxon>
        <taxon>Altingiaceae</taxon>
        <taxon>Liquidambar</taxon>
    </lineage>
</organism>
<keyword evidence="6" id="KW-0547">Nucleotide-binding</keyword>
<dbReference type="GO" id="GO:0045025">
    <property type="term" value="C:mitochondrial degradosome"/>
    <property type="evidence" value="ECO:0007669"/>
    <property type="project" value="TreeGrafter"/>
</dbReference>
<dbReference type="Pfam" id="PF18147">
    <property type="entry name" value="Suv3_C_1"/>
    <property type="match status" value="1"/>
</dbReference>
<keyword evidence="7" id="KW-0378">Hydrolase</keyword>
<dbReference type="GO" id="GO:0004386">
    <property type="term" value="F:helicase activity"/>
    <property type="evidence" value="ECO:0007669"/>
    <property type="project" value="UniProtKB-KW"/>
</dbReference>
<dbReference type="InterPro" id="IPR050699">
    <property type="entry name" value="RNA-DNA_Helicase"/>
</dbReference>
<dbReference type="FunFam" id="1.20.58.1080:FF:000003">
    <property type="entry name" value="DExH-box ATP-dependent RNA helicase DExH16 mitochondrial"/>
    <property type="match status" value="1"/>
</dbReference>
<dbReference type="Pfam" id="PF22527">
    <property type="entry name" value="DEXQc_Suv3"/>
    <property type="match status" value="1"/>
</dbReference>
<dbReference type="InterPro" id="IPR041082">
    <property type="entry name" value="Suv3_C_1"/>
</dbReference>
<evidence type="ECO:0000256" key="3">
    <source>
        <dbReference type="ARBA" id="ARBA00004123"/>
    </source>
</evidence>
<evidence type="ECO:0000256" key="2">
    <source>
        <dbReference type="ARBA" id="ARBA00001946"/>
    </source>
</evidence>
<dbReference type="GO" id="GO:0016787">
    <property type="term" value="F:hydrolase activity"/>
    <property type="evidence" value="ECO:0007669"/>
    <property type="project" value="UniProtKB-KW"/>
</dbReference>
<dbReference type="Gene3D" id="3.40.50.300">
    <property type="entry name" value="P-loop containing nucleotide triphosphate hydrolases"/>
    <property type="match status" value="2"/>
</dbReference>
<dbReference type="AlphaFoldDB" id="A0AAP0S0I5"/>
<dbReference type="GO" id="GO:0005634">
    <property type="term" value="C:nucleus"/>
    <property type="evidence" value="ECO:0007669"/>
    <property type="project" value="UniProtKB-SubCell"/>
</dbReference>
<comment type="caution">
    <text evidence="13">The sequence shown here is derived from an EMBL/GenBank/DDBJ whole genome shotgun (WGS) entry which is preliminary data.</text>
</comment>
<feature type="domain" description="Helicase C-terminal" evidence="12">
    <location>
        <begin position="134"/>
        <end position="321"/>
    </location>
</feature>
<proteinExistence type="predicted"/>
<dbReference type="EMBL" id="JBBPBK010000003">
    <property type="protein sequence ID" value="KAK9288708.1"/>
    <property type="molecule type" value="Genomic_DNA"/>
</dbReference>
<keyword evidence="9" id="KW-0067">ATP-binding</keyword>
<comment type="cofactor">
    <cofactor evidence="1">
        <name>Mn(2+)</name>
        <dbReference type="ChEBI" id="CHEBI:29035"/>
    </cofactor>
</comment>
<comment type="subunit">
    <text evidence="5">Homodimer; in free form. Component of the mitochondrial degradosome (mtEXO) complex which is a heteropentamer containing 2 copies of SUPV3L1 and 3 copies of PNPT1.</text>
</comment>
<name>A0AAP0S0I5_LIQFO</name>
<dbReference type="PANTHER" id="PTHR12131:SF1">
    <property type="entry name" value="ATP-DEPENDENT RNA HELICASE SUPV3L1, MITOCHONDRIAL-RELATED"/>
    <property type="match status" value="1"/>
</dbReference>
<protein>
    <recommendedName>
        <fullName evidence="12">Helicase C-terminal domain-containing protein</fullName>
    </recommendedName>
</protein>
<evidence type="ECO:0000259" key="12">
    <source>
        <dbReference type="PROSITE" id="PS51194"/>
    </source>
</evidence>
<evidence type="ECO:0000256" key="4">
    <source>
        <dbReference type="ARBA" id="ARBA00004436"/>
    </source>
</evidence>
<evidence type="ECO:0000256" key="10">
    <source>
        <dbReference type="ARBA" id="ARBA00023242"/>
    </source>
</evidence>
<evidence type="ECO:0000256" key="8">
    <source>
        <dbReference type="ARBA" id="ARBA00022806"/>
    </source>
</evidence>
<comment type="subcellular location">
    <subcellularLocation>
        <location evidence="4">Mitochondrion matrix</location>
        <location evidence="4">Mitochondrion nucleoid</location>
    </subcellularLocation>
    <subcellularLocation>
        <location evidence="3">Nucleus</location>
    </subcellularLocation>
</comment>
<gene>
    <name evidence="13" type="ORF">L1049_017171</name>
</gene>
<keyword evidence="11" id="KW-0496">Mitochondrion</keyword>
<dbReference type="Pfam" id="PF00271">
    <property type="entry name" value="Helicase_C"/>
    <property type="match status" value="1"/>
</dbReference>
<sequence>MEPFLLHLELKFGTSIGVCDTLRQFSSFSGTSKFDFMDLTRPHTWYPNARRKNRKVILHVGPTNSGKTHHALKQLESSSSGIYCGPLRLLAWEVAKRLNKAKVPCDLITGQERDEVDGISADELHLCGDAAAVPLIQEILKVTNDDIKVQCYERLSPLVPSKVPLRSFSDIQTGDCIVTFSRHEIYRLKRKIEDGGKHLSSVVYGSLPPETRTRQATMFNDASSEFDVLVASDAIGMGLNLNISRIIFSTLKKFDGIELRDLTVAEIKQIAGRAGRFGSKFPVGEVTCLDAEDLPLLHSSLKSPSPVLERAGLLPSYDLLFMYSRLHPTNGLQQILEHFLENAKLSANYFIADCEEMLKVAAVIDELPLGLHDKYVFCISPVDMNDDITSQGLTQFAQNYAKKGVVHLREIFTPGTLQVPKTQAALKELESIHKVLDLYVWLSFRMEDSFPDRDLASSQKAICSLLIEEFLERFGWQKPRARRFPHLTSSKSLLSQDIRQYL</sequence>
<dbReference type="FunFam" id="1.20.272.40:FF:000002">
    <property type="entry name" value="ATP-dependent RNA helicase SUV3, mitochondrial"/>
    <property type="match status" value="1"/>
</dbReference>
<dbReference type="InterPro" id="IPR022192">
    <property type="entry name" value="SUV3_C"/>
</dbReference>
<dbReference type="Pfam" id="PF12513">
    <property type="entry name" value="SUV3_C"/>
    <property type="match status" value="1"/>
</dbReference>
<dbReference type="InterPro" id="IPR001650">
    <property type="entry name" value="Helicase_C-like"/>
</dbReference>
<dbReference type="InterPro" id="IPR027417">
    <property type="entry name" value="P-loop_NTPase"/>
</dbReference>
<dbReference type="CDD" id="cd18805">
    <property type="entry name" value="SF2_C_suv3"/>
    <property type="match status" value="1"/>
</dbReference>
<evidence type="ECO:0000256" key="5">
    <source>
        <dbReference type="ARBA" id="ARBA00011661"/>
    </source>
</evidence>
<comment type="cofactor">
    <cofactor evidence="2">
        <name>Mg(2+)</name>
        <dbReference type="ChEBI" id="CHEBI:18420"/>
    </cofactor>
</comment>
<dbReference type="SUPFAM" id="SSF52540">
    <property type="entry name" value="P-loop containing nucleoside triphosphate hydrolases"/>
    <property type="match status" value="1"/>
</dbReference>
<dbReference type="GO" id="GO:0000965">
    <property type="term" value="P:mitochondrial RNA 3'-end processing"/>
    <property type="evidence" value="ECO:0007669"/>
    <property type="project" value="TreeGrafter"/>
</dbReference>
<keyword evidence="14" id="KW-1185">Reference proteome</keyword>